<evidence type="ECO:0008006" key="3">
    <source>
        <dbReference type="Google" id="ProtNLM"/>
    </source>
</evidence>
<proteinExistence type="predicted"/>
<dbReference type="AlphaFoldDB" id="A0A2D3V9D2"/>
<name>A0A2D3V9D2_9PEZI</name>
<protein>
    <recommendedName>
        <fullName evidence="3">F-box domain-containing protein</fullName>
    </recommendedName>
</protein>
<organism evidence="1 2">
    <name type="scientific">Ramularia collo-cygni</name>
    <dbReference type="NCBI Taxonomy" id="112498"/>
    <lineage>
        <taxon>Eukaryota</taxon>
        <taxon>Fungi</taxon>
        <taxon>Dikarya</taxon>
        <taxon>Ascomycota</taxon>
        <taxon>Pezizomycotina</taxon>
        <taxon>Dothideomycetes</taxon>
        <taxon>Dothideomycetidae</taxon>
        <taxon>Mycosphaerellales</taxon>
        <taxon>Mycosphaerellaceae</taxon>
        <taxon>Ramularia</taxon>
    </lineage>
</organism>
<dbReference type="OrthoDB" id="3630143at2759"/>
<dbReference type="EMBL" id="FJUY01000022">
    <property type="protein sequence ID" value="CZT24633.1"/>
    <property type="molecule type" value="Genomic_DNA"/>
</dbReference>
<keyword evidence="2" id="KW-1185">Reference proteome</keyword>
<gene>
    <name evidence="1" type="ORF">RCC_10358</name>
</gene>
<evidence type="ECO:0000313" key="1">
    <source>
        <dbReference type="EMBL" id="CZT24633.1"/>
    </source>
</evidence>
<reference evidence="1 2" key="1">
    <citation type="submission" date="2016-03" db="EMBL/GenBank/DDBJ databases">
        <authorList>
            <person name="Ploux O."/>
        </authorList>
    </citation>
    <scope>NUCLEOTIDE SEQUENCE [LARGE SCALE GENOMIC DNA]</scope>
    <source>
        <strain evidence="1 2">URUG2</strain>
    </source>
</reference>
<dbReference type="Proteomes" id="UP000225277">
    <property type="component" value="Unassembled WGS sequence"/>
</dbReference>
<sequence length="240" mass="26407">MQGKPQSIEEIKAEQIMRSKQRTGVLGAAHEVSGGEAPSEGKGDAAQRVFGTIELLEMILLDLPTQKLYTCQRTSKTFRDTIAQSLKLKRKMFLAPEPLEAHATSKPKANPLLSGQFWDCADVDLETMQKCFFGPFKTGTSPVPELTSGKFTIVMLEDEDQVLSASRDSADGWVGDESWMKMLVVQRAQGPIIVGVGSMLGLTTLDEGNLLYKSSTMGELYHWALDQDKSDTSSWNISDI</sequence>
<evidence type="ECO:0000313" key="2">
    <source>
        <dbReference type="Proteomes" id="UP000225277"/>
    </source>
</evidence>
<dbReference type="GeneID" id="35605405"/>
<accession>A0A2D3V9D2</accession>
<dbReference type="RefSeq" id="XP_023631357.1">
    <property type="nucleotide sequence ID" value="XM_023775589.1"/>
</dbReference>